<feature type="non-terminal residue" evidence="3">
    <location>
        <position position="1"/>
    </location>
</feature>
<dbReference type="eggNOG" id="KOG2500">
    <property type="taxonomic scope" value="Eukaryota"/>
</dbReference>
<dbReference type="SUPFAM" id="SSF50729">
    <property type="entry name" value="PH domain-like"/>
    <property type="match status" value="1"/>
</dbReference>
<dbReference type="PANTHER" id="PTHR12847">
    <property type="entry name" value="ATP-BINDING CASSETTE ABC TRANSPORTER-RELATED"/>
    <property type="match status" value="1"/>
</dbReference>
<evidence type="ECO:0000256" key="1">
    <source>
        <dbReference type="SAM" id="MobiDB-lite"/>
    </source>
</evidence>
<evidence type="ECO:0000259" key="2">
    <source>
        <dbReference type="Pfam" id="PF07933"/>
    </source>
</evidence>
<dbReference type="InterPro" id="IPR012466">
    <property type="entry name" value="NECAP_PHear"/>
</dbReference>
<dbReference type="GO" id="GO:0006897">
    <property type="term" value="P:endocytosis"/>
    <property type="evidence" value="ECO:0007669"/>
    <property type="project" value="InterPro"/>
</dbReference>
<gene>
    <name evidence="3" type="ORF">SARC_08333</name>
</gene>
<dbReference type="GeneID" id="25908837"/>
<proteinExistence type="predicted"/>
<dbReference type="STRING" id="667725.A0A0L0FRE4"/>
<feature type="domain" description="NECAP PHear" evidence="2">
    <location>
        <begin position="1"/>
        <end position="97"/>
    </location>
</feature>
<accession>A0A0L0FRE4</accession>
<dbReference type="OrthoDB" id="10265489at2759"/>
<evidence type="ECO:0000313" key="4">
    <source>
        <dbReference type="Proteomes" id="UP000054560"/>
    </source>
</evidence>
<dbReference type="Gene3D" id="2.30.29.30">
    <property type="entry name" value="Pleckstrin-homology domain (PH domain)/Phosphotyrosine-binding domain (PTB)"/>
    <property type="match status" value="1"/>
</dbReference>
<dbReference type="Pfam" id="PF07933">
    <property type="entry name" value="DUF1681"/>
    <property type="match status" value="1"/>
</dbReference>
<reference evidence="3 4" key="1">
    <citation type="submission" date="2011-02" db="EMBL/GenBank/DDBJ databases">
        <title>The Genome Sequence of Sphaeroforma arctica JP610.</title>
        <authorList>
            <consortium name="The Broad Institute Genome Sequencing Platform"/>
            <person name="Russ C."/>
            <person name="Cuomo C."/>
            <person name="Young S.K."/>
            <person name="Zeng Q."/>
            <person name="Gargeya S."/>
            <person name="Alvarado L."/>
            <person name="Berlin A."/>
            <person name="Chapman S.B."/>
            <person name="Chen Z."/>
            <person name="Freedman E."/>
            <person name="Gellesch M."/>
            <person name="Goldberg J."/>
            <person name="Griggs A."/>
            <person name="Gujja S."/>
            <person name="Heilman E."/>
            <person name="Heiman D."/>
            <person name="Howarth C."/>
            <person name="Mehta T."/>
            <person name="Neiman D."/>
            <person name="Pearson M."/>
            <person name="Roberts A."/>
            <person name="Saif S."/>
            <person name="Shea T."/>
            <person name="Shenoy N."/>
            <person name="Sisk P."/>
            <person name="Stolte C."/>
            <person name="Sykes S."/>
            <person name="White J."/>
            <person name="Yandava C."/>
            <person name="Burger G."/>
            <person name="Gray M.W."/>
            <person name="Holland P.W.H."/>
            <person name="King N."/>
            <person name="Lang F.B.F."/>
            <person name="Roger A.J."/>
            <person name="Ruiz-Trillo I."/>
            <person name="Haas B."/>
            <person name="Nusbaum C."/>
            <person name="Birren B."/>
        </authorList>
    </citation>
    <scope>NUCLEOTIDE SEQUENCE [LARGE SCALE GENOMIC DNA]</scope>
    <source>
        <strain evidence="3 4">JP610</strain>
    </source>
</reference>
<keyword evidence="4" id="KW-1185">Reference proteome</keyword>
<dbReference type="EMBL" id="KQ242338">
    <property type="protein sequence ID" value="KNC79259.1"/>
    <property type="molecule type" value="Genomic_DNA"/>
</dbReference>
<organism evidence="3 4">
    <name type="scientific">Sphaeroforma arctica JP610</name>
    <dbReference type="NCBI Taxonomy" id="667725"/>
    <lineage>
        <taxon>Eukaryota</taxon>
        <taxon>Ichthyosporea</taxon>
        <taxon>Ichthyophonida</taxon>
        <taxon>Sphaeroforma</taxon>
    </lineage>
</organism>
<protein>
    <recommendedName>
        <fullName evidence="2">NECAP PHear domain-containing protein</fullName>
    </recommendedName>
</protein>
<sequence length="144" mass="15582">DLFAEAKVTKFPSEVITPVNDSSRYFALRIENDSGRHAYIGFGFADRGDAFDFNAAIQDHFRYEAEEEKSRNAPKLDSGPKKDYSMKEGQSIKINFGKKTKAGATTAPSSSGGSDFGLGGLLPPPPPGAGSKNRQRTHSPTQQV</sequence>
<dbReference type="InterPro" id="IPR011993">
    <property type="entry name" value="PH-like_dom_sf"/>
</dbReference>
<feature type="compositionally biased region" description="Low complexity" evidence="1">
    <location>
        <begin position="102"/>
        <end position="113"/>
    </location>
</feature>
<dbReference type="AlphaFoldDB" id="A0A0L0FRE4"/>
<feature type="region of interest" description="Disordered" evidence="1">
    <location>
        <begin position="64"/>
        <end position="144"/>
    </location>
</feature>
<dbReference type="GO" id="GO:0030125">
    <property type="term" value="C:clathrin vesicle coat"/>
    <property type="evidence" value="ECO:0007669"/>
    <property type="project" value="TreeGrafter"/>
</dbReference>
<name>A0A0L0FRE4_9EUKA</name>
<dbReference type="RefSeq" id="XP_014153161.1">
    <property type="nucleotide sequence ID" value="XM_014297686.1"/>
</dbReference>
<dbReference type="Proteomes" id="UP000054560">
    <property type="component" value="Unassembled WGS sequence"/>
</dbReference>
<evidence type="ECO:0000313" key="3">
    <source>
        <dbReference type="EMBL" id="KNC79259.1"/>
    </source>
</evidence>
<dbReference type="PANTHER" id="PTHR12847:SF9">
    <property type="entry name" value="NECAP-LIKE PROTEIN CG9132"/>
    <property type="match status" value="1"/>
</dbReference>